<proteinExistence type="predicted"/>
<keyword evidence="1" id="KW-0732">Signal</keyword>
<dbReference type="InterPro" id="IPR016047">
    <property type="entry name" value="M23ase_b-sheet_dom"/>
</dbReference>
<dbReference type="InterPro" id="IPR011055">
    <property type="entry name" value="Dup_hybrid_motif"/>
</dbReference>
<keyword evidence="4" id="KW-1185">Reference proteome</keyword>
<dbReference type="Gene3D" id="2.70.70.10">
    <property type="entry name" value="Glucose Permease (Domain IIA)"/>
    <property type="match status" value="1"/>
</dbReference>
<dbReference type="InterPro" id="IPR050570">
    <property type="entry name" value="Cell_wall_metabolism_enzyme"/>
</dbReference>
<reference evidence="3 4" key="1">
    <citation type="submission" date="2016-10" db="EMBL/GenBank/DDBJ databases">
        <authorList>
            <person name="de Groot N.N."/>
        </authorList>
    </citation>
    <scope>NUCLEOTIDE SEQUENCE [LARGE SCALE GENOMIC DNA]</scope>
    <source>
        <strain evidence="3">MBHS1</strain>
    </source>
</reference>
<dbReference type="EC" id="3.4.24.-" evidence="3"/>
<evidence type="ECO:0000313" key="3">
    <source>
        <dbReference type="EMBL" id="SEH08996.1"/>
    </source>
</evidence>
<dbReference type="Pfam" id="PF01551">
    <property type="entry name" value="Peptidase_M23"/>
    <property type="match status" value="1"/>
</dbReference>
<feature type="chain" id="PRO_5014932337" evidence="1">
    <location>
        <begin position="33"/>
        <end position="367"/>
    </location>
</feature>
<dbReference type="PANTHER" id="PTHR21666:SF270">
    <property type="entry name" value="MUREIN HYDROLASE ACTIVATOR ENVC"/>
    <property type="match status" value="1"/>
</dbReference>
<dbReference type="GO" id="GO:0004222">
    <property type="term" value="F:metalloendopeptidase activity"/>
    <property type="evidence" value="ECO:0007669"/>
    <property type="project" value="TreeGrafter"/>
</dbReference>
<name>A0A1H6FIQ3_9GAMM</name>
<dbReference type="CDD" id="cd12797">
    <property type="entry name" value="M23_peptidase"/>
    <property type="match status" value="1"/>
</dbReference>
<dbReference type="SUPFAM" id="SSF51261">
    <property type="entry name" value="Duplicated hybrid motif"/>
    <property type="match status" value="1"/>
</dbReference>
<keyword evidence="3" id="KW-0378">Hydrolase</keyword>
<dbReference type="PANTHER" id="PTHR21666">
    <property type="entry name" value="PEPTIDASE-RELATED"/>
    <property type="match status" value="1"/>
</dbReference>
<evidence type="ECO:0000256" key="1">
    <source>
        <dbReference type="SAM" id="SignalP"/>
    </source>
</evidence>
<gene>
    <name evidence="3" type="primary">mepM_3</name>
    <name evidence="3" type="ORF">MBHS_04889</name>
</gene>
<feature type="domain" description="M23ase beta-sheet core" evidence="2">
    <location>
        <begin position="230"/>
        <end position="324"/>
    </location>
</feature>
<dbReference type="EMBL" id="FMSV02000557">
    <property type="protein sequence ID" value="SEH08996.1"/>
    <property type="molecule type" value="Genomic_DNA"/>
</dbReference>
<dbReference type="RefSeq" id="WP_103922488.1">
    <property type="nucleotide sequence ID" value="NZ_FMSV02000557.1"/>
</dbReference>
<protein>
    <submittedName>
        <fullName evidence="3">Murein DD-endopeptidase MepM</fullName>
        <ecNumber evidence="3">3.4.24.-</ecNumber>
    </submittedName>
</protein>
<accession>A0A1H6FIQ3</accession>
<organism evidence="3 4">
    <name type="scientific">Candidatus Venteria ishoeyi</name>
    <dbReference type="NCBI Taxonomy" id="1899563"/>
    <lineage>
        <taxon>Bacteria</taxon>
        <taxon>Pseudomonadati</taxon>
        <taxon>Pseudomonadota</taxon>
        <taxon>Gammaproteobacteria</taxon>
        <taxon>Thiotrichales</taxon>
        <taxon>Thiotrichaceae</taxon>
        <taxon>Venteria</taxon>
    </lineage>
</organism>
<feature type="signal peptide" evidence="1">
    <location>
        <begin position="1"/>
        <end position="32"/>
    </location>
</feature>
<evidence type="ECO:0000313" key="4">
    <source>
        <dbReference type="Proteomes" id="UP000236724"/>
    </source>
</evidence>
<evidence type="ECO:0000259" key="2">
    <source>
        <dbReference type="Pfam" id="PF01551"/>
    </source>
</evidence>
<dbReference type="Proteomes" id="UP000236724">
    <property type="component" value="Unassembled WGS sequence"/>
</dbReference>
<dbReference type="AlphaFoldDB" id="A0A1H6FIQ3"/>
<dbReference type="OrthoDB" id="5623881at2"/>
<sequence>MENIYRKTAIVIKLFLQYGCLALSFSLNTANAGELIDVWFDNQNSIVIEHRGCKLGTPLRESRKLIVPLKQCAASRNEIELPYFSAHKVHWAQHDAKTVWLVISFKQAYRFQTAFYPGQLLVCLPACDKSVAIKNTSKITLQKPQPKLSTLSKPVTKAQINNTAPDIVANASLSLLGYQSGKTLLIPIRGMLIDAFLARSIGYTPQDMVRDGLPHFGSKRDDWKKTRTRKHLGLDIYHNHVEVIAAADGRIKKIAKGRLSGLYIKLDHGQGMETLYIHLTEAVVKTGQKVRQGQLLGKIDGPAGNAVEPQLHFEIKQNGLHLDPLQLIKAFYALDANRIKQIAQYEKQLQSIIKQRNRLVKQFLRNQ</sequence>